<accession>A0ABU4HY23</accession>
<organism evidence="1 2">
    <name type="scientific">Conexibacter stalactiti</name>
    <dbReference type="NCBI Taxonomy" id="1940611"/>
    <lineage>
        <taxon>Bacteria</taxon>
        <taxon>Bacillati</taxon>
        <taxon>Actinomycetota</taxon>
        <taxon>Thermoleophilia</taxon>
        <taxon>Solirubrobacterales</taxon>
        <taxon>Conexibacteraceae</taxon>
        <taxon>Conexibacter</taxon>
    </lineage>
</organism>
<gene>
    <name evidence="1" type="ORF">R7226_24795</name>
</gene>
<keyword evidence="2" id="KW-1185">Reference proteome</keyword>
<sequence length="107" mass="11467">MTPTHPLDRLSEAILTKVVGFEVDGIRVLGAEFDSQPFIGPGGGPQYSVTLILTDPHDGGPGWPRATARAIDRHAYDALHAVDDTGLLPVVHFSAEHPNYGNGRVSR</sequence>
<proteinExistence type="predicted"/>
<reference evidence="2" key="1">
    <citation type="submission" date="2023-07" db="EMBL/GenBank/DDBJ databases">
        <title>Conexibacter stalactiti sp. nov., isolated from stalactites in a lava cave and emended description of the genus Conexibacter.</title>
        <authorList>
            <person name="Lee S.D."/>
        </authorList>
    </citation>
    <scope>NUCLEOTIDE SEQUENCE [LARGE SCALE GENOMIC DNA]</scope>
    <source>
        <strain evidence="2">KCTC 39840</strain>
    </source>
</reference>
<comment type="caution">
    <text evidence="1">The sequence shown here is derived from an EMBL/GenBank/DDBJ whole genome shotgun (WGS) entry which is preliminary data.</text>
</comment>
<name>A0ABU4HY23_9ACTN</name>
<dbReference type="EMBL" id="JAWSTH010000094">
    <property type="protein sequence ID" value="MDW5597592.1"/>
    <property type="molecule type" value="Genomic_DNA"/>
</dbReference>
<evidence type="ECO:0000313" key="1">
    <source>
        <dbReference type="EMBL" id="MDW5597592.1"/>
    </source>
</evidence>
<dbReference type="RefSeq" id="WP_318600058.1">
    <property type="nucleotide sequence ID" value="NZ_JAWSTH010000094.1"/>
</dbReference>
<dbReference type="Proteomes" id="UP001284601">
    <property type="component" value="Unassembled WGS sequence"/>
</dbReference>
<evidence type="ECO:0000313" key="2">
    <source>
        <dbReference type="Proteomes" id="UP001284601"/>
    </source>
</evidence>
<protein>
    <submittedName>
        <fullName evidence="1">Uncharacterized protein</fullName>
    </submittedName>
</protein>